<keyword evidence="3" id="KW-1185">Reference proteome</keyword>
<evidence type="ECO:0000256" key="1">
    <source>
        <dbReference type="SAM" id="Phobius"/>
    </source>
</evidence>
<reference evidence="2" key="1">
    <citation type="submission" date="2022-11" db="EMBL/GenBank/DDBJ databases">
        <title>Centuries of genome instability and evolution in soft-shell clam transmissible cancer (bioRxiv).</title>
        <authorList>
            <person name="Hart S.F.M."/>
            <person name="Yonemitsu M.A."/>
            <person name="Giersch R.M."/>
            <person name="Beal B.F."/>
            <person name="Arriagada G."/>
            <person name="Davis B.W."/>
            <person name="Ostrander E.A."/>
            <person name="Goff S.P."/>
            <person name="Metzger M.J."/>
        </authorList>
    </citation>
    <scope>NUCLEOTIDE SEQUENCE</scope>
    <source>
        <strain evidence="2">MELC-2E11</strain>
        <tissue evidence="2">Siphon/mantle</tissue>
    </source>
</reference>
<accession>A0ABY7F8L6</accession>
<name>A0ABY7F8L6_MYAAR</name>
<dbReference type="EMBL" id="CP111022">
    <property type="protein sequence ID" value="WAR18545.1"/>
    <property type="molecule type" value="Genomic_DNA"/>
</dbReference>
<gene>
    <name evidence="2" type="ORF">MAR_000383</name>
</gene>
<keyword evidence="1" id="KW-1133">Transmembrane helix</keyword>
<feature type="transmembrane region" description="Helical" evidence="1">
    <location>
        <begin position="157"/>
        <end position="179"/>
    </location>
</feature>
<keyword evidence="1" id="KW-0472">Membrane</keyword>
<dbReference type="Proteomes" id="UP001164746">
    <property type="component" value="Chromosome 11"/>
</dbReference>
<keyword evidence="1" id="KW-0812">Transmembrane</keyword>
<sequence>MVPGVSEVPETVTPQITAHIFNEVQRYFVSIKLTEALDFCHTTYVNGKHGPSLSVYKETTMFDYEIMENEKVEDGVCFATVSGFENVTNGTVCLRDDYGVVRCMSCLTGCNHKKASEQARSIVSAGYANCYCFTDSGEKIHIIKKRPVPKSGSLAKAAGYGATSLVGTSGIGTAIFFVFKFKNKLFSKTKKVHITSDQNQVASAEK</sequence>
<evidence type="ECO:0000313" key="2">
    <source>
        <dbReference type="EMBL" id="WAR18545.1"/>
    </source>
</evidence>
<organism evidence="2 3">
    <name type="scientific">Mya arenaria</name>
    <name type="common">Soft-shell clam</name>
    <dbReference type="NCBI Taxonomy" id="6604"/>
    <lineage>
        <taxon>Eukaryota</taxon>
        <taxon>Metazoa</taxon>
        <taxon>Spiralia</taxon>
        <taxon>Lophotrochozoa</taxon>
        <taxon>Mollusca</taxon>
        <taxon>Bivalvia</taxon>
        <taxon>Autobranchia</taxon>
        <taxon>Heteroconchia</taxon>
        <taxon>Euheterodonta</taxon>
        <taxon>Imparidentia</taxon>
        <taxon>Neoheterodontei</taxon>
        <taxon>Myida</taxon>
        <taxon>Myoidea</taxon>
        <taxon>Myidae</taxon>
        <taxon>Mya</taxon>
    </lineage>
</organism>
<protein>
    <submittedName>
        <fullName evidence="2">Uncharacterized protein</fullName>
    </submittedName>
</protein>
<proteinExistence type="predicted"/>
<evidence type="ECO:0000313" key="3">
    <source>
        <dbReference type="Proteomes" id="UP001164746"/>
    </source>
</evidence>